<evidence type="ECO:0000256" key="1">
    <source>
        <dbReference type="ARBA" id="ARBA00023304"/>
    </source>
</evidence>
<keyword evidence="1" id="KW-0028">Amino-acid biosynthesis</keyword>
<proteinExistence type="predicted"/>
<dbReference type="Gene3D" id="3.20.10.10">
    <property type="entry name" value="D-amino Acid Aminotransferase, subunit A, domain 2"/>
    <property type="match status" value="1"/>
</dbReference>
<keyword evidence="1" id="KW-0100">Branched-chain amino acid biosynthesis</keyword>
<dbReference type="OrthoDB" id="1732691at2759"/>
<dbReference type="GO" id="GO:0008483">
    <property type="term" value="F:transaminase activity"/>
    <property type="evidence" value="ECO:0007669"/>
    <property type="project" value="UniProtKB-KW"/>
</dbReference>
<evidence type="ECO:0000256" key="2">
    <source>
        <dbReference type="SAM" id="MobiDB-lite"/>
    </source>
</evidence>
<reference evidence="3 4" key="1">
    <citation type="journal article" date="2017" name="Gigascience">
        <title>Draft genome of the honey bee ectoparasitic mite, Tropilaelaps mercedesae, is shaped by the parasitic life history.</title>
        <authorList>
            <person name="Dong X."/>
            <person name="Armstrong S.D."/>
            <person name="Xia D."/>
            <person name="Makepeace B.L."/>
            <person name="Darby A.C."/>
            <person name="Kadowaki T."/>
        </authorList>
    </citation>
    <scope>NUCLEOTIDE SEQUENCE [LARGE SCALE GENOMIC DNA]</scope>
    <source>
        <strain evidence="3">Wuxi-XJTLU</strain>
    </source>
</reference>
<keyword evidence="4" id="KW-1185">Reference proteome</keyword>
<accession>A0A1V9WYA9</accession>
<dbReference type="EMBL" id="MNPL01033194">
    <property type="protein sequence ID" value="OQR66253.1"/>
    <property type="molecule type" value="Genomic_DNA"/>
</dbReference>
<dbReference type="Proteomes" id="UP000192247">
    <property type="component" value="Unassembled WGS sequence"/>
</dbReference>
<name>A0A1V9WYA9_9ACAR</name>
<comment type="caution">
    <text evidence="3">The sequence shown here is derived from an EMBL/GenBank/DDBJ whole genome shotgun (WGS) entry which is preliminary data.</text>
</comment>
<dbReference type="InterPro" id="IPR043132">
    <property type="entry name" value="BCAT-like_C"/>
</dbReference>
<dbReference type="InParanoid" id="A0A1V9WYA9"/>
<keyword evidence="3" id="KW-0808">Transferase</keyword>
<evidence type="ECO:0000313" key="3">
    <source>
        <dbReference type="EMBL" id="OQR66253.1"/>
    </source>
</evidence>
<dbReference type="AlphaFoldDB" id="A0A1V9WYA9"/>
<organism evidence="3 4">
    <name type="scientific">Tropilaelaps mercedesae</name>
    <dbReference type="NCBI Taxonomy" id="418985"/>
    <lineage>
        <taxon>Eukaryota</taxon>
        <taxon>Metazoa</taxon>
        <taxon>Ecdysozoa</taxon>
        <taxon>Arthropoda</taxon>
        <taxon>Chelicerata</taxon>
        <taxon>Arachnida</taxon>
        <taxon>Acari</taxon>
        <taxon>Parasitiformes</taxon>
        <taxon>Mesostigmata</taxon>
        <taxon>Gamasina</taxon>
        <taxon>Dermanyssoidea</taxon>
        <taxon>Laelapidae</taxon>
        <taxon>Tropilaelaps</taxon>
    </lineage>
</organism>
<gene>
    <name evidence="3" type="ORF">BIW11_05020</name>
</gene>
<protein>
    <submittedName>
        <fullName evidence="3">Branched-chain-amino-acid aminotransferase</fullName>
    </submittedName>
</protein>
<feature type="region of interest" description="Disordered" evidence="2">
    <location>
        <begin position="1"/>
        <end position="22"/>
    </location>
</feature>
<evidence type="ECO:0000313" key="4">
    <source>
        <dbReference type="Proteomes" id="UP000192247"/>
    </source>
</evidence>
<sequence length="54" mass="5960">MRLLANPEHVRAQPGGSDDRKLDCNYAPTLAIQRDAENLGLYESSVRSSIEVDS</sequence>
<dbReference type="GO" id="GO:0009082">
    <property type="term" value="P:branched-chain amino acid biosynthetic process"/>
    <property type="evidence" value="ECO:0007669"/>
    <property type="project" value="UniProtKB-KW"/>
</dbReference>
<keyword evidence="3" id="KW-0032">Aminotransferase</keyword>